<dbReference type="Gene3D" id="2.170.16.10">
    <property type="entry name" value="Hedgehog/Intein (Hint) domain"/>
    <property type="match status" value="1"/>
</dbReference>
<dbReference type="AlphaFoldDB" id="A0A1M4MW50"/>
<protein>
    <submittedName>
        <fullName evidence="2">Hemolysin-type calcium-binding protein</fullName>
    </submittedName>
</protein>
<dbReference type="InterPro" id="IPR036844">
    <property type="entry name" value="Hint_dom_sf"/>
</dbReference>
<reference evidence="3" key="1">
    <citation type="submission" date="2016-09" db="EMBL/GenBank/DDBJ databases">
        <authorList>
            <person name="Wibberg D."/>
        </authorList>
    </citation>
    <scope>NUCLEOTIDE SEQUENCE [LARGE SCALE GENOMIC DNA]</scope>
</reference>
<dbReference type="Proteomes" id="UP000184085">
    <property type="component" value="Unassembled WGS sequence"/>
</dbReference>
<gene>
    <name evidence="2" type="ORF">KARMA_0941</name>
</gene>
<dbReference type="InterPro" id="IPR028992">
    <property type="entry name" value="Hedgehog/Intein_dom"/>
</dbReference>
<organism evidence="2 3">
    <name type="scientific">Donghicola eburneus</name>
    <dbReference type="NCBI Taxonomy" id="393278"/>
    <lineage>
        <taxon>Bacteria</taxon>
        <taxon>Pseudomonadati</taxon>
        <taxon>Pseudomonadota</taxon>
        <taxon>Alphaproteobacteria</taxon>
        <taxon>Rhodobacterales</taxon>
        <taxon>Roseobacteraceae</taxon>
        <taxon>Donghicola</taxon>
    </lineage>
</organism>
<dbReference type="EMBL" id="FMJB01000040">
    <property type="protein sequence ID" value="SCM66759.1"/>
    <property type="molecule type" value="Genomic_DNA"/>
</dbReference>
<dbReference type="SUPFAM" id="SSF51294">
    <property type="entry name" value="Hedgehog/intein (Hint) domain"/>
    <property type="match status" value="1"/>
</dbReference>
<evidence type="ECO:0000259" key="1">
    <source>
        <dbReference type="Pfam" id="PF13403"/>
    </source>
</evidence>
<feature type="domain" description="Hedgehog/Intein (Hint)" evidence="1">
    <location>
        <begin position="156"/>
        <end position="302"/>
    </location>
</feature>
<accession>A0A1M4MW50</accession>
<sequence>MAIAGAYVVHWGQTLIEGVRAAPLADLAVGVVWRWTGELTRIDGPHSVLQLTGAEGDAQLRRGAAGRAGRLIGEGARQAHTERAPLMADQSITVSDGKSSHTARIIRSTVTGQLMLCFDRDHPLSDQDYWVIKLTLDETDRSALSSPSNERPAGVICFGAGTRIDTPMGPRLVEALQPGDFVMTRDSGPQEVLWTGSRRMSGARLFAMPHLRPVRIHASAFGKDRPDDTLIVSPEHRLLVQGDAARALFNTTEVMVQARDLVNDRTIICAPDMKEVTYVHILLGRHEVIWANGIECESFHPATASMDALDQGDRMALEQLLPWVGDAPMRYGEFARRPLSRSEAAILAYET</sequence>
<name>A0A1M4MW50_9RHOB</name>
<keyword evidence="3" id="KW-1185">Reference proteome</keyword>
<dbReference type="Pfam" id="PF13403">
    <property type="entry name" value="Hint_2"/>
    <property type="match status" value="1"/>
</dbReference>
<dbReference type="RefSeq" id="WP_072704781.1">
    <property type="nucleotide sequence ID" value="NZ_FMJB01000040.1"/>
</dbReference>
<proteinExistence type="predicted"/>
<evidence type="ECO:0000313" key="3">
    <source>
        <dbReference type="Proteomes" id="UP000184085"/>
    </source>
</evidence>
<evidence type="ECO:0000313" key="2">
    <source>
        <dbReference type="EMBL" id="SCM66759.1"/>
    </source>
</evidence>